<evidence type="ECO:0000256" key="1">
    <source>
        <dbReference type="SAM" id="SignalP"/>
    </source>
</evidence>
<keyword evidence="3" id="KW-1185">Reference proteome</keyword>
<reference evidence="2 3" key="1">
    <citation type="submission" date="2023-08" db="EMBL/GenBank/DDBJ databases">
        <title>Pleionea litopenaei sp. nov., isolated from stomach of juvenile Litopenaeus vannamei.</title>
        <authorList>
            <person name="Rho A.M."/>
            <person name="Hwang C.Y."/>
        </authorList>
    </citation>
    <scope>NUCLEOTIDE SEQUENCE [LARGE SCALE GENOMIC DNA]</scope>
    <source>
        <strain evidence="2 3">HL-JVS1</strain>
    </source>
</reference>
<dbReference type="Pfam" id="PF07027">
    <property type="entry name" value="DUF1318"/>
    <property type="match status" value="1"/>
</dbReference>
<dbReference type="RefSeq" id="WP_309200987.1">
    <property type="nucleotide sequence ID" value="NZ_CP133548.1"/>
</dbReference>
<evidence type="ECO:0000313" key="2">
    <source>
        <dbReference type="EMBL" id="WMS85834.1"/>
    </source>
</evidence>
<accession>A0AA51RQY4</accession>
<name>A0AA51RQY4_9GAMM</name>
<keyword evidence="1" id="KW-0732">Signal</keyword>
<dbReference type="AlphaFoldDB" id="A0AA51RQY4"/>
<dbReference type="PIRSF" id="PIRSF025560">
    <property type="entry name" value="UCP025560"/>
    <property type="match status" value="1"/>
</dbReference>
<feature type="signal peptide" evidence="1">
    <location>
        <begin position="1"/>
        <end position="26"/>
    </location>
</feature>
<gene>
    <name evidence="2" type="ORF">Q9312_11460</name>
</gene>
<sequence length="113" mass="12270">MITRSFKSLFTVLVLCLTFGLSTAMAADLDSAKASGLIGEKPDGYLGLVVSDAPADVKALVEEVNTKRKQKYLEIANKRNATLADVERIAGEAALKKTLPGHYIFKNGEWVKK</sequence>
<protein>
    <submittedName>
        <fullName evidence="2">YdbL family protein</fullName>
    </submittedName>
</protein>
<evidence type="ECO:0000313" key="3">
    <source>
        <dbReference type="Proteomes" id="UP001239782"/>
    </source>
</evidence>
<dbReference type="Proteomes" id="UP001239782">
    <property type="component" value="Chromosome"/>
</dbReference>
<organism evidence="2 3">
    <name type="scientific">Pleionea litopenaei</name>
    <dbReference type="NCBI Taxonomy" id="3070815"/>
    <lineage>
        <taxon>Bacteria</taxon>
        <taxon>Pseudomonadati</taxon>
        <taxon>Pseudomonadota</taxon>
        <taxon>Gammaproteobacteria</taxon>
        <taxon>Oceanospirillales</taxon>
        <taxon>Pleioneaceae</taxon>
        <taxon>Pleionea</taxon>
    </lineage>
</organism>
<feature type="chain" id="PRO_5041200589" evidence="1">
    <location>
        <begin position="27"/>
        <end position="113"/>
    </location>
</feature>
<dbReference type="EMBL" id="CP133548">
    <property type="protein sequence ID" value="WMS85834.1"/>
    <property type="molecule type" value="Genomic_DNA"/>
</dbReference>
<proteinExistence type="predicted"/>
<dbReference type="InterPro" id="IPR008309">
    <property type="entry name" value="YdbL"/>
</dbReference>
<dbReference type="KEGG" id="plei:Q9312_11460"/>